<organism evidence="2">
    <name type="scientific">uncultured Acidimicrobiales bacterium</name>
    <dbReference type="NCBI Taxonomy" id="310071"/>
    <lineage>
        <taxon>Bacteria</taxon>
        <taxon>Bacillati</taxon>
        <taxon>Actinomycetota</taxon>
        <taxon>Acidimicrobiia</taxon>
        <taxon>Acidimicrobiales</taxon>
        <taxon>environmental samples</taxon>
    </lineage>
</organism>
<evidence type="ECO:0000259" key="1">
    <source>
        <dbReference type="Pfam" id="PF01814"/>
    </source>
</evidence>
<dbReference type="Gene3D" id="1.20.120.520">
    <property type="entry name" value="nmb1532 protein domain like"/>
    <property type="match status" value="1"/>
</dbReference>
<name>A0A6J4H489_9ACTN</name>
<reference evidence="2" key="1">
    <citation type="submission" date="2020-02" db="EMBL/GenBank/DDBJ databases">
        <authorList>
            <person name="Meier V. D."/>
        </authorList>
    </citation>
    <scope>NUCLEOTIDE SEQUENCE</scope>
    <source>
        <strain evidence="2">AVDCRST_MAG20</strain>
    </source>
</reference>
<dbReference type="EMBL" id="CADCSY010000012">
    <property type="protein sequence ID" value="CAA9213810.1"/>
    <property type="molecule type" value="Genomic_DNA"/>
</dbReference>
<accession>A0A6J4H489</accession>
<proteinExistence type="predicted"/>
<dbReference type="Pfam" id="PF01814">
    <property type="entry name" value="Hemerythrin"/>
    <property type="match status" value="1"/>
</dbReference>
<dbReference type="PANTHER" id="PTHR35585:SF1">
    <property type="entry name" value="HHE DOMAIN PROTEIN (AFU_ORTHOLOGUE AFUA_4G00730)"/>
    <property type="match status" value="1"/>
</dbReference>
<dbReference type="InterPro" id="IPR012312">
    <property type="entry name" value="Hemerythrin-like"/>
</dbReference>
<dbReference type="AlphaFoldDB" id="A0A6J4H489"/>
<protein>
    <submittedName>
        <fullName evidence="2">Hemerythrin domain protein</fullName>
    </submittedName>
</protein>
<sequence>MTDSQQDVIEVLTTDHTEVTSLIAQIRGSSAVEERRDLADTLISELVRHSVAEEMFVYPAMKEHLPDGDQAVEHDVQEHKQLERIMKELEGAEPSDPTFDGLITQLETVLRDHVQDEETEQFPKLRASIPHEQLVTMATKVETAKKVAPTRAHPGAPNNEVFHKLVGPGVGLVDRLRDKLSGRSS</sequence>
<dbReference type="CDD" id="cd12108">
    <property type="entry name" value="Hr-like"/>
    <property type="match status" value="1"/>
</dbReference>
<evidence type="ECO:0000313" key="2">
    <source>
        <dbReference type="EMBL" id="CAA9213810.1"/>
    </source>
</evidence>
<feature type="domain" description="Hemerythrin-like" evidence="1">
    <location>
        <begin position="8"/>
        <end position="125"/>
    </location>
</feature>
<dbReference type="PANTHER" id="PTHR35585">
    <property type="entry name" value="HHE DOMAIN PROTEIN (AFU_ORTHOLOGUE AFUA_4G00730)"/>
    <property type="match status" value="1"/>
</dbReference>
<gene>
    <name evidence="2" type="ORF">AVDCRST_MAG20-277</name>
</gene>